<dbReference type="EMBL" id="CAJHNH020000249">
    <property type="protein sequence ID" value="CAG5116397.1"/>
    <property type="molecule type" value="Genomic_DNA"/>
</dbReference>
<comment type="similarity">
    <text evidence="1">Belongs to the MTFP1 family.</text>
</comment>
<evidence type="ECO:0000256" key="1">
    <source>
        <dbReference type="ARBA" id="ARBA00009224"/>
    </source>
</evidence>
<dbReference type="PANTHER" id="PTHR11001:SF2">
    <property type="entry name" value="MITOCHONDRIAL FISSION PROCESS PROTEIN 1"/>
    <property type="match status" value="1"/>
</dbReference>
<dbReference type="OrthoDB" id="424969at2759"/>
<comment type="caution">
    <text evidence="4">The sequence shown here is derived from an EMBL/GenBank/DDBJ whole genome shotgun (WGS) entry which is preliminary data.</text>
</comment>
<organism evidence="4 5">
    <name type="scientific">Candidula unifasciata</name>
    <dbReference type="NCBI Taxonomy" id="100452"/>
    <lineage>
        <taxon>Eukaryota</taxon>
        <taxon>Metazoa</taxon>
        <taxon>Spiralia</taxon>
        <taxon>Lophotrochozoa</taxon>
        <taxon>Mollusca</taxon>
        <taxon>Gastropoda</taxon>
        <taxon>Heterobranchia</taxon>
        <taxon>Euthyneura</taxon>
        <taxon>Panpulmonata</taxon>
        <taxon>Eupulmonata</taxon>
        <taxon>Stylommatophora</taxon>
        <taxon>Helicina</taxon>
        <taxon>Helicoidea</taxon>
        <taxon>Geomitridae</taxon>
        <taxon>Candidula</taxon>
    </lineage>
</organism>
<evidence type="ECO:0000256" key="3">
    <source>
        <dbReference type="ARBA" id="ARBA00029631"/>
    </source>
</evidence>
<dbReference type="Pfam" id="PF10558">
    <property type="entry name" value="MTP18"/>
    <property type="match status" value="1"/>
</dbReference>
<gene>
    <name evidence="4" type="ORF">CUNI_LOCUS1955</name>
</gene>
<dbReference type="Proteomes" id="UP000678393">
    <property type="component" value="Unassembled WGS sequence"/>
</dbReference>
<dbReference type="PANTHER" id="PTHR11001">
    <property type="entry name" value="MITOCHONDRIAL FISSION PROCESS PROTEIN 1"/>
    <property type="match status" value="1"/>
</dbReference>
<proteinExistence type="inferred from homology"/>
<accession>A0A8S3YH49</accession>
<dbReference type="GO" id="GO:0005739">
    <property type="term" value="C:mitochondrion"/>
    <property type="evidence" value="ECO:0007669"/>
    <property type="project" value="TreeGrafter"/>
</dbReference>
<name>A0A8S3YH49_9EUPU</name>
<dbReference type="GO" id="GO:0000266">
    <property type="term" value="P:mitochondrial fission"/>
    <property type="evidence" value="ECO:0007669"/>
    <property type="project" value="TreeGrafter"/>
</dbReference>
<sequence>MADPFTVAPLRILGYGYATGVALRFRFCQDLKDACFVVATTFIVCHATYRSLSNEGPVYISVLDTLVFEGLASAAIPPLTTYFICSTTRNWLKQKDGVPKPVYKWLPVTLGLSVLPFLYSTLDICVNKFLDQTLRPLYMP</sequence>
<evidence type="ECO:0000313" key="5">
    <source>
        <dbReference type="Proteomes" id="UP000678393"/>
    </source>
</evidence>
<evidence type="ECO:0000313" key="4">
    <source>
        <dbReference type="EMBL" id="CAG5116397.1"/>
    </source>
</evidence>
<dbReference type="AlphaFoldDB" id="A0A8S3YH49"/>
<reference evidence="4" key="1">
    <citation type="submission" date="2021-04" db="EMBL/GenBank/DDBJ databases">
        <authorList>
            <consortium name="Molecular Ecology Group"/>
        </authorList>
    </citation>
    <scope>NUCLEOTIDE SEQUENCE</scope>
</reference>
<protein>
    <recommendedName>
        <fullName evidence="2">Mitochondrial fission process protein 1</fullName>
    </recommendedName>
    <alternativeName>
        <fullName evidence="3">Mitochondrial 18 kDa protein</fullName>
    </alternativeName>
</protein>
<keyword evidence="5" id="KW-1185">Reference proteome</keyword>
<dbReference type="InterPro" id="IPR019560">
    <property type="entry name" value="Mitochondrial_18_kDa_protein"/>
</dbReference>
<evidence type="ECO:0000256" key="2">
    <source>
        <dbReference type="ARBA" id="ARBA00017835"/>
    </source>
</evidence>